<protein>
    <submittedName>
        <fullName evidence="2">Uncharacterized protein</fullName>
    </submittedName>
</protein>
<dbReference type="EMBL" id="JBHSFV010000005">
    <property type="protein sequence ID" value="MFC4634345.1"/>
    <property type="molecule type" value="Genomic_DNA"/>
</dbReference>
<sequence>MKKISYYLSFLLLCLATTFISCDDEQLEGEFFTTPDGQVITTNTEECLAASLALQEAYELFLNAPPEQIITACAAVSDALDAYILACDTDINDPAISVIVSGFSDCNDSSNNCDTATTAAIAAQTAFANASPENEVQLCNAYRTALETQLAVCGDADGSIQATINGLSCVDAACADAITASEEALAIFDMVDVTDADAYTEACGNYSFALQEQIVACGDENGSLQAIIDELGDCSPPEDDGPVRMTIDGDFKNFNVAEAPINGSTFEVTATDVDVNDTFQFNVVLQQTGENILQSVVLTIDGVSYTPVLNGETQFSSNITENDGMVIIGTFTGPMMNADGEIITITNGIIDIEV</sequence>
<dbReference type="Proteomes" id="UP001596043">
    <property type="component" value="Unassembled WGS sequence"/>
</dbReference>
<comment type="caution">
    <text evidence="2">The sequence shown here is derived from an EMBL/GenBank/DDBJ whole genome shotgun (WGS) entry which is preliminary data.</text>
</comment>
<dbReference type="PROSITE" id="PS51257">
    <property type="entry name" value="PROKAR_LIPOPROTEIN"/>
    <property type="match status" value="1"/>
</dbReference>
<keyword evidence="1" id="KW-0732">Signal</keyword>
<feature type="chain" id="PRO_5046085169" evidence="1">
    <location>
        <begin position="24"/>
        <end position="354"/>
    </location>
</feature>
<accession>A0ABV9HY07</accession>
<reference evidence="3" key="1">
    <citation type="journal article" date="2019" name="Int. J. Syst. Evol. Microbiol.">
        <title>The Global Catalogue of Microorganisms (GCM) 10K type strain sequencing project: providing services to taxonomists for standard genome sequencing and annotation.</title>
        <authorList>
            <consortium name="The Broad Institute Genomics Platform"/>
            <consortium name="The Broad Institute Genome Sequencing Center for Infectious Disease"/>
            <person name="Wu L."/>
            <person name="Ma J."/>
        </authorList>
    </citation>
    <scope>NUCLEOTIDE SEQUENCE [LARGE SCALE GENOMIC DNA]</scope>
    <source>
        <strain evidence="3">YJ-61-S</strain>
    </source>
</reference>
<evidence type="ECO:0000313" key="3">
    <source>
        <dbReference type="Proteomes" id="UP001596043"/>
    </source>
</evidence>
<evidence type="ECO:0000256" key="1">
    <source>
        <dbReference type="SAM" id="SignalP"/>
    </source>
</evidence>
<gene>
    <name evidence="2" type="ORF">ACFO3O_10535</name>
</gene>
<keyword evidence="3" id="KW-1185">Reference proteome</keyword>
<dbReference type="RefSeq" id="WP_379978567.1">
    <property type="nucleotide sequence ID" value="NZ_JBHSFV010000005.1"/>
</dbReference>
<proteinExistence type="predicted"/>
<feature type="signal peptide" evidence="1">
    <location>
        <begin position="1"/>
        <end position="23"/>
    </location>
</feature>
<name>A0ABV9HY07_9FLAO</name>
<evidence type="ECO:0000313" key="2">
    <source>
        <dbReference type="EMBL" id="MFC4634345.1"/>
    </source>
</evidence>
<organism evidence="2 3">
    <name type="scientific">Dokdonia ponticola</name>
    <dbReference type="NCBI Taxonomy" id="2041041"/>
    <lineage>
        <taxon>Bacteria</taxon>
        <taxon>Pseudomonadati</taxon>
        <taxon>Bacteroidota</taxon>
        <taxon>Flavobacteriia</taxon>
        <taxon>Flavobacteriales</taxon>
        <taxon>Flavobacteriaceae</taxon>
        <taxon>Dokdonia</taxon>
    </lineage>
</organism>